<dbReference type="InterPro" id="IPR002773">
    <property type="entry name" value="Deoxyhypusine_synthase"/>
</dbReference>
<comment type="similarity">
    <text evidence="1">Belongs to the deoxyhypusine synthase family.</text>
</comment>
<evidence type="ECO:0000256" key="2">
    <source>
        <dbReference type="ARBA" id="ARBA00023027"/>
    </source>
</evidence>
<dbReference type="OrthoDB" id="294378at2759"/>
<keyword evidence="2" id="KW-0520">NAD</keyword>
<reference evidence="4 5" key="1">
    <citation type="journal article" date="2018" name="PLoS ONE">
        <title>The draft genome of Kipferlia bialata reveals reductive genome evolution in fornicate parasites.</title>
        <authorList>
            <person name="Tanifuji G."/>
            <person name="Takabayashi S."/>
            <person name="Kume K."/>
            <person name="Takagi M."/>
            <person name="Nakayama T."/>
            <person name="Kamikawa R."/>
            <person name="Inagaki Y."/>
            <person name="Hashimoto T."/>
        </authorList>
    </citation>
    <scope>NUCLEOTIDE SEQUENCE [LARGE SCALE GENOMIC DNA]</scope>
    <source>
        <strain evidence="4">NY0173</strain>
    </source>
</reference>
<feature type="compositionally biased region" description="Polar residues" evidence="3">
    <location>
        <begin position="348"/>
        <end position="359"/>
    </location>
</feature>
<feature type="region of interest" description="Disordered" evidence="3">
    <location>
        <begin position="347"/>
        <end position="435"/>
    </location>
</feature>
<feature type="compositionally biased region" description="Polar residues" evidence="3">
    <location>
        <begin position="451"/>
        <end position="467"/>
    </location>
</feature>
<feature type="compositionally biased region" description="Basic and acidic residues" evidence="3">
    <location>
        <begin position="181"/>
        <end position="191"/>
    </location>
</feature>
<dbReference type="GO" id="GO:0005737">
    <property type="term" value="C:cytoplasm"/>
    <property type="evidence" value="ECO:0007669"/>
    <property type="project" value="TreeGrafter"/>
</dbReference>
<dbReference type="Gene3D" id="3.40.910.10">
    <property type="entry name" value="Deoxyhypusine synthase"/>
    <property type="match status" value="1"/>
</dbReference>
<feature type="compositionally biased region" description="Basic and acidic residues" evidence="3">
    <location>
        <begin position="77"/>
        <end position="88"/>
    </location>
</feature>
<dbReference type="Pfam" id="PF01916">
    <property type="entry name" value="DS"/>
    <property type="match status" value="1"/>
</dbReference>
<feature type="region of interest" description="Disordered" evidence="3">
    <location>
        <begin position="58"/>
        <end position="214"/>
    </location>
</feature>
<proteinExistence type="inferred from homology"/>
<feature type="compositionally biased region" description="Basic and acidic residues" evidence="3">
    <location>
        <begin position="138"/>
        <end position="149"/>
    </location>
</feature>
<dbReference type="PANTHER" id="PTHR11703">
    <property type="entry name" value="DEOXYHYPUSINE SYNTHASE"/>
    <property type="match status" value="1"/>
</dbReference>
<feature type="compositionally biased region" description="Polar residues" evidence="3">
    <location>
        <begin position="839"/>
        <end position="849"/>
    </location>
</feature>
<feature type="region of interest" description="Disordered" evidence="3">
    <location>
        <begin position="657"/>
        <end position="781"/>
    </location>
</feature>
<dbReference type="InterPro" id="IPR036982">
    <property type="entry name" value="Deoxyhypusine_synthase_sf"/>
</dbReference>
<feature type="region of interest" description="Disordered" evidence="3">
    <location>
        <begin position="451"/>
        <end position="499"/>
    </location>
</feature>
<protein>
    <submittedName>
        <fullName evidence="4">Deoxyhypusine synthase</fullName>
    </submittedName>
</protein>
<evidence type="ECO:0000256" key="3">
    <source>
        <dbReference type="SAM" id="MobiDB-lite"/>
    </source>
</evidence>
<dbReference type="Proteomes" id="UP000265618">
    <property type="component" value="Unassembled WGS sequence"/>
</dbReference>
<dbReference type="PANTHER" id="PTHR11703:SF0">
    <property type="entry name" value="DEOXYHYPUSINE SYNTHASE"/>
    <property type="match status" value="1"/>
</dbReference>
<dbReference type="AlphaFoldDB" id="A0A9K3CQF3"/>
<feature type="compositionally biased region" description="Acidic residues" evidence="3">
    <location>
        <begin position="89"/>
        <end position="102"/>
    </location>
</feature>
<organism evidence="4 5">
    <name type="scientific">Kipferlia bialata</name>
    <dbReference type="NCBI Taxonomy" id="797122"/>
    <lineage>
        <taxon>Eukaryota</taxon>
        <taxon>Metamonada</taxon>
        <taxon>Carpediemonas-like organisms</taxon>
        <taxon>Kipferlia</taxon>
    </lineage>
</organism>
<feature type="compositionally biased region" description="Low complexity" evidence="3">
    <location>
        <begin position="412"/>
        <end position="426"/>
    </location>
</feature>
<dbReference type="GO" id="GO:0034038">
    <property type="term" value="F:deoxyhypusine synthase activity"/>
    <property type="evidence" value="ECO:0007669"/>
    <property type="project" value="TreeGrafter"/>
</dbReference>
<dbReference type="EMBL" id="BDIP01000349">
    <property type="protein sequence ID" value="GIQ81271.1"/>
    <property type="molecule type" value="Genomic_DNA"/>
</dbReference>
<feature type="compositionally biased region" description="Polar residues" evidence="3">
    <location>
        <begin position="757"/>
        <end position="769"/>
    </location>
</feature>
<comment type="caution">
    <text evidence="4">The sequence shown here is derived from an EMBL/GenBank/DDBJ whole genome shotgun (WGS) entry which is preliminary data.</text>
</comment>
<gene>
    <name evidence="4" type="ORF">KIPB_002204</name>
</gene>
<feature type="compositionally biased region" description="Acidic residues" evidence="3">
    <location>
        <begin position="731"/>
        <end position="742"/>
    </location>
</feature>
<evidence type="ECO:0000313" key="4">
    <source>
        <dbReference type="EMBL" id="GIQ81271.1"/>
    </source>
</evidence>
<feature type="region of interest" description="Disordered" evidence="3">
    <location>
        <begin position="607"/>
        <end position="640"/>
    </location>
</feature>
<name>A0A9K3CQF3_9EUKA</name>
<feature type="compositionally biased region" description="Low complexity" evidence="3">
    <location>
        <begin position="375"/>
        <end position="393"/>
    </location>
</feature>
<feature type="compositionally biased region" description="Basic residues" evidence="3">
    <location>
        <begin position="150"/>
        <end position="163"/>
    </location>
</feature>
<feature type="region of interest" description="Disordered" evidence="3">
    <location>
        <begin position="799"/>
        <end position="868"/>
    </location>
</feature>
<dbReference type="InterPro" id="IPR029035">
    <property type="entry name" value="DHS-like_NAD/FAD-binding_dom"/>
</dbReference>
<sequence length="1227" mass="129804">MTRATKRERERDSKDDQIVHHQGLIRLDVLVGIVWDVLQREREREREQDWERDRLALLSGAIPTTLAPPRPYTVTEPGERDEVARALEETSDAYESESESEGESERETEGSVGSGEVADLSSLEISTPYPPEFPRSLDSQRGRGRDRRTPRGGRGRGGIRRKGASQPRPSRRCASLTEPATRGEKRQDTGRRGRRGRRFPKPESVPGSPEDPSYLVSSLIGRVIPDSESSRSEALPQAAKGFPKIRCCRSGCLQNTTRFPLKVQTQVVAEVAKLNNMSREKRDLQRTYLIIRYFFDNVTREACCYKAIKTVMQHCANNTIASALKQAKEDYMCQDIDLECELRAPETDASSTLASTSPSDEAVLTVEPSAPEVQSDSPPSASLASSVMSSPRATAGSVCHPHPLPGTPPTPLAAGTAPPSPATDGPAPKPTPASHPLATVFSVVAGSQSSQESLTASQSGMSQSGILSQPGIMSQGSGIGQGVPEQVLDGPSTQSGSSILVDPTVAADATAPVGDIPMEGVSPAAGASVPSLDVPPVTPARATPVSATVQCGSAHSTRKLSPPLEAALGVVTGTGADVVGSTPGSVTVASGEVGGDVPMTEAAVGEAVGPDGVEPTPRVSAYPHGRHSPGRLSAHSIGSPEEIDTIVSTVYRSVKILTETDHGNSPVRRTSPPPSSPPHSASHDDPLRHAGLIPSHLPDPGDPGDRQGKRQPRVRPVSPDHTLPAIPPVTESEEQESETEVESEPRSPVLSGIKPVSTASAAPLSPNSETELEAETEAGDTQMFQASSLAPVDRSLGRTLHQDPLFPHYPKEGETMPASAAPGGTPLPPSQGAEEGGATPSSVTESVTATDPEASPQALPFVSSTPTRGIPHMPATLLGEGVPPRVGHSVSIPGSTAECGSVPEAAPVPAAVAPEEFVPLGSLTAADTPMIEDKAEPHPPSPPAPLSISIPAEGDIDSEAVAAETETVDPAAASREVAFGSVFLKHLVPLPPHRDYSYRIRAPKKKSPHIPGTIDQWLLDAAKGHPIAEEDIRKSNARAEAAIETKREHDRIEKEFGVCPPVPVRSNSMDNENILISRYSYCLILDIVADIRAMNGQAVYSRKNGIVILGGGLVKHHICNANLFSATGANFAVYVNTGMEFDGSDAGASPEEAKSWGKIAVDANAVKVSADATLVFPLIVHATFRQYYKADPQYWDNKTYEDTHIKYVNAMQSADDAQAEMGHTLIN</sequence>
<evidence type="ECO:0000256" key="1">
    <source>
        <dbReference type="ARBA" id="ARBA00009892"/>
    </source>
</evidence>
<evidence type="ECO:0000313" key="5">
    <source>
        <dbReference type="Proteomes" id="UP000265618"/>
    </source>
</evidence>
<dbReference type="SUPFAM" id="SSF52467">
    <property type="entry name" value="DHS-like NAD/FAD-binding domain"/>
    <property type="match status" value="1"/>
</dbReference>
<feature type="compositionally biased region" description="Pro residues" evidence="3">
    <location>
        <begin position="402"/>
        <end position="411"/>
    </location>
</feature>
<accession>A0A9K3CQF3</accession>
<keyword evidence="5" id="KW-1185">Reference proteome</keyword>